<dbReference type="InterPro" id="IPR039418">
    <property type="entry name" value="LexA-like"/>
</dbReference>
<keyword evidence="3 7" id="KW-0378">Hydrolase</keyword>
<name>A0A0X8K8D7_FAUOS</name>
<dbReference type="GeneID" id="35779362"/>
<evidence type="ECO:0000256" key="3">
    <source>
        <dbReference type="ARBA" id="ARBA00022801"/>
    </source>
</evidence>
<dbReference type="InterPro" id="IPR015927">
    <property type="entry name" value="Peptidase_S24_S26A/B/C"/>
</dbReference>
<dbReference type="GO" id="GO:0016787">
    <property type="term" value="F:hydrolase activity"/>
    <property type="evidence" value="ECO:0007669"/>
    <property type="project" value="UniProtKB-KW"/>
</dbReference>
<keyword evidence="5" id="KW-0234">DNA repair</keyword>
<evidence type="ECO:0000256" key="7">
    <source>
        <dbReference type="RuleBase" id="RU003991"/>
    </source>
</evidence>
<evidence type="ECO:0000256" key="1">
    <source>
        <dbReference type="ARBA" id="ARBA00007484"/>
    </source>
</evidence>
<dbReference type="PRINTS" id="PR00726">
    <property type="entry name" value="LEXASERPTASE"/>
</dbReference>
<dbReference type="SUPFAM" id="SSF51306">
    <property type="entry name" value="LexA/Signal peptidase"/>
    <property type="match status" value="1"/>
</dbReference>
<geneLocation type="plasmid" evidence="11">
    <name>pyhs3</name>
</geneLocation>
<dbReference type="KEGG" id="mos:AXE82_11035"/>
<dbReference type="Gene3D" id="2.10.109.10">
    <property type="entry name" value="Umud Fragment, subunit A"/>
    <property type="match status" value="1"/>
</dbReference>
<keyword evidence="6" id="KW-0742">SOS response</keyword>
<evidence type="ECO:0000313" key="9">
    <source>
        <dbReference type="EMBL" id="ATQ84305.1"/>
    </source>
</evidence>
<dbReference type="InterPro" id="IPR036286">
    <property type="entry name" value="LexA/Signal_pep-like_sf"/>
</dbReference>
<sequence length="150" mass="16825">MTVTILHRLEAQSYQPIPLFLEPIPAGFPSPAEGYVEECVDLNDLCIDHPNATFLVRVDGLSMIDAGIYPNDLLVVDRSLEPQHGDIIVARLFNEFTVKELNLYPYPSLIAHNESFEDITLVGEVDFEVFGVVTNVIRPIGRGTKRPIYK</sequence>
<dbReference type="GO" id="GO:0006355">
    <property type="term" value="P:regulation of DNA-templated transcription"/>
    <property type="evidence" value="ECO:0007669"/>
    <property type="project" value="InterPro"/>
</dbReference>
<keyword evidence="2" id="KW-0227">DNA damage</keyword>
<keyword evidence="12" id="KW-1185">Reference proteome</keyword>
<protein>
    <submittedName>
        <fullName evidence="10">DNA polymerase V subunit UmuD</fullName>
        <ecNumber evidence="10">3.4.21.-</ecNumber>
    </submittedName>
</protein>
<dbReference type="RefSeq" id="WP_062335035.1">
    <property type="nucleotide sequence ID" value="NZ_CP014235.1"/>
</dbReference>
<evidence type="ECO:0000256" key="4">
    <source>
        <dbReference type="ARBA" id="ARBA00022813"/>
    </source>
</evidence>
<dbReference type="NCBIfam" id="NF007621">
    <property type="entry name" value="PRK10276.1"/>
    <property type="match status" value="1"/>
</dbReference>
<proteinExistence type="inferred from homology"/>
<dbReference type="InterPro" id="IPR006197">
    <property type="entry name" value="Peptidase_S24_LexA"/>
</dbReference>
<evidence type="ECO:0000256" key="5">
    <source>
        <dbReference type="ARBA" id="ARBA00023204"/>
    </source>
</evidence>
<evidence type="ECO:0000313" key="10">
    <source>
        <dbReference type="EMBL" id="STZ04769.1"/>
    </source>
</evidence>
<dbReference type="Pfam" id="PF00717">
    <property type="entry name" value="Peptidase_S24"/>
    <property type="match status" value="1"/>
</dbReference>
<dbReference type="AlphaFoldDB" id="A0A0X8K8D7"/>
<gene>
    <name evidence="10" type="primary">umuD</name>
    <name evidence="10" type="ORF">NCTC10465_02223</name>
    <name evidence="9" type="ORF">YHS_10215</name>
</gene>
<dbReference type="CDD" id="cd06529">
    <property type="entry name" value="S24_LexA-like"/>
    <property type="match status" value="1"/>
</dbReference>
<reference evidence="9" key="1">
    <citation type="submission" date="2017-10" db="EMBL/GenBank/DDBJ databases">
        <title>Complete Genome Sequence from Moraxella oslensis YHS isolated from human skin.</title>
        <authorList>
            <person name="Lee K."/>
            <person name="Lim J.Y."/>
            <person name="Hwang I."/>
        </authorList>
    </citation>
    <scope>NUCLEOTIDE SEQUENCE</scope>
    <source>
        <strain evidence="9">YHS</strain>
        <plasmid evidence="9">pYHS3</plasmid>
    </source>
</reference>
<organism evidence="10 12">
    <name type="scientific">Faucicola osloensis</name>
    <name type="common">Moraxella osloensis</name>
    <dbReference type="NCBI Taxonomy" id="34062"/>
    <lineage>
        <taxon>Bacteria</taxon>
        <taxon>Pseudomonadati</taxon>
        <taxon>Pseudomonadota</taxon>
        <taxon>Gammaproteobacteria</taxon>
        <taxon>Moraxellales</taxon>
        <taxon>Moraxellaceae</taxon>
        <taxon>Faucicola</taxon>
    </lineage>
</organism>
<accession>A0A0X8K8D7</accession>
<evidence type="ECO:0000256" key="2">
    <source>
        <dbReference type="ARBA" id="ARBA00022763"/>
    </source>
</evidence>
<dbReference type="GO" id="GO:0006281">
    <property type="term" value="P:DNA repair"/>
    <property type="evidence" value="ECO:0007669"/>
    <property type="project" value="UniProtKB-KW"/>
</dbReference>
<dbReference type="GO" id="GO:0009432">
    <property type="term" value="P:SOS response"/>
    <property type="evidence" value="ECO:0007669"/>
    <property type="project" value="UniProtKB-KW"/>
</dbReference>
<reference evidence="10 12" key="3">
    <citation type="submission" date="2018-06" db="EMBL/GenBank/DDBJ databases">
        <authorList>
            <consortium name="Pathogen Informatics"/>
            <person name="Doyle S."/>
        </authorList>
    </citation>
    <scope>NUCLEOTIDE SEQUENCE [LARGE SCALE GENOMIC DNA]</scope>
    <source>
        <strain evidence="10 12">NCTC10465</strain>
    </source>
</reference>
<dbReference type="EMBL" id="CP024179">
    <property type="protein sequence ID" value="ATQ84305.1"/>
    <property type="molecule type" value="Genomic_DNA"/>
</dbReference>
<dbReference type="InterPro" id="IPR050077">
    <property type="entry name" value="LexA_repressor"/>
</dbReference>
<evidence type="ECO:0000259" key="8">
    <source>
        <dbReference type="Pfam" id="PF00717"/>
    </source>
</evidence>
<dbReference type="Proteomes" id="UP000255230">
    <property type="component" value="Unassembled WGS sequence"/>
</dbReference>
<keyword evidence="4 7" id="KW-0068">Autocatalytic cleavage</keyword>
<dbReference type="EMBL" id="UGPY01000002">
    <property type="protein sequence ID" value="STZ04769.1"/>
    <property type="molecule type" value="Genomic_DNA"/>
</dbReference>
<reference evidence="11" key="2">
    <citation type="journal article" date="2018" name="Genome Announc.">
        <title>Complete Genome Sequences of Three Moraxella osloensis Strains Isolated from Human Skin.</title>
        <authorList>
            <person name="Lim J.Y."/>
            <person name="Hwang I."/>
            <person name="Ganzorig M."/>
            <person name="Huang S.L."/>
            <person name="Cho G.S."/>
            <person name="Franz C.M.A.P."/>
            <person name="Lee K."/>
        </authorList>
    </citation>
    <scope>NUCLEOTIDE SEQUENCE [LARGE SCALE GENOMIC DNA]</scope>
    <source>
        <strain evidence="11">YHS</strain>
    </source>
</reference>
<keyword evidence="9" id="KW-0614">Plasmid</keyword>
<dbReference type="PANTHER" id="PTHR33516:SF2">
    <property type="entry name" value="LEXA REPRESSOR-RELATED"/>
    <property type="match status" value="1"/>
</dbReference>
<evidence type="ECO:0000256" key="6">
    <source>
        <dbReference type="ARBA" id="ARBA00023236"/>
    </source>
</evidence>
<dbReference type="EC" id="3.4.21.-" evidence="10"/>
<comment type="similarity">
    <text evidence="1 7">Belongs to the peptidase S24 family.</text>
</comment>
<geneLocation type="plasmid" evidence="9">
    <name>pYHS3</name>
</geneLocation>
<dbReference type="GO" id="GO:0003677">
    <property type="term" value="F:DNA binding"/>
    <property type="evidence" value="ECO:0007669"/>
    <property type="project" value="InterPro"/>
</dbReference>
<evidence type="ECO:0000313" key="12">
    <source>
        <dbReference type="Proteomes" id="UP000255230"/>
    </source>
</evidence>
<feature type="domain" description="Peptidase S24/S26A/S26B/S26C" evidence="8">
    <location>
        <begin position="20"/>
        <end position="133"/>
    </location>
</feature>
<dbReference type="PANTHER" id="PTHR33516">
    <property type="entry name" value="LEXA REPRESSOR"/>
    <property type="match status" value="1"/>
</dbReference>
<evidence type="ECO:0000313" key="11">
    <source>
        <dbReference type="Proteomes" id="UP000229521"/>
    </source>
</evidence>